<comment type="caution">
    <text evidence="1">The sequence shown here is derived from an EMBL/GenBank/DDBJ whole genome shotgun (WGS) entry which is preliminary data.</text>
</comment>
<dbReference type="EMBL" id="CAVLGL010000089">
    <property type="protein sequence ID" value="CAK1593737.1"/>
    <property type="molecule type" value="Genomic_DNA"/>
</dbReference>
<dbReference type="CDD" id="cd01644">
    <property type="entry name" value="RT_pepA17"/>
    <property type="match status" value="1"/>
</dbReference>
<accession>A0AAV1LI59</accession>
<evidence type="ECO:0000313" key="2">
    <source>
        <dbReference type="Proteomes" id="UP001314205"/>
    </source>
</evidence>
<evidence type="ECO:0000313" key="1">
    <source>
        <dbReference type="EMBL" id="CAK1593737.1"/>
    </source>
</evidence>
<dbReference type="Pfam" id="PF05380">
    <property type="entry name" value="Peptidase_A17"/>
    <property type="match status" value="1"/>
</dbReference>
<name>A0AAV1LI59_9NEOP</name>
<dbReference type="AlphaFoldDB" id="A0AAV1LI59"/>
<organism evidence="1 2">
    <name type="scientific">Parnassius mnemosyne</name>
    <name type="common">clouded apollo</name>
    <dbReference type="NCBI Taxonomy" id="213953"/>
    <lineage>
        <taxon>Eukaryota</taxon>
        <taxon>Metazoa</taxon>
        <taxon>Ecdysozoa</taxon>
        <taxon>Arthropoda</taxon>
        <taxon>Hexapoda</taxon>
        <taxon>Insecta</taxon>
        <taxon>Pterygota</taxon>
        <taxon>Neoptera</taxon>
        <taxon>Endopterygota</taxon>
        <taxon>Lepidoptera</taxon>
        <taxon>Glossata</taxon>
        <taxon>Ditrysia</taxon>
        <taxon>Papilionoidea</taxon>
        <taxon>Papilionidae</taxon>
        <taxon>Parnassiinae</taxon>
        <taxon>Parnassini</taxon>
        <taxon>Parnassius</taxon>
        <taxon>Driopa</taxon>
    </lineage>
</organism>
<protein>
    <recommendedName>
        <fullName evidence="3">Peptidase aspartic putative domain-containing protein</fullName>
    </recommendedName>
</protein>
<proteinExistence type="predicted"/>
<gene>
    <name evidence="1" type="ORF">PARMNEM_LOCUS13482</name>
</gene>
<dbReference type="InterPro" id="IPR008042">
    <property type="entry name" value="Retrotrans_Pao"/>
</dbReference>
<dbReference type="SUPFAM" id="SSF56672">
    <property type="entry name" value="DNA/RNA polymerases"/>
    <property type="match status" value="1"/>
</dbReference>
<dbReference type="Proteomes" id="UP001314205">
    <property type="component" value="Unassembled WGS sequence"/>
</dbReference>
<dbReference type="PANTHER" id="PTHR47331:SF5">
    <property type="entry name" value="RIBONUCLEASE H"/>
    <property type="match status" value="1"/>
</dbReference>
<dbReference type="InterPro" id="IPR043502">
    <property type="entry name" value="DNA/RNA_pol_sf"/>
</dbReference>
<sequence length="1028" mass="116380">MTKKLDLTTSRDWEEHRNNILKDDPTLMQFCSFLNKKADWLESVESNIYSSQTNTTVALNNSHTYKHSNSKVTQVNKKSHNNFNKINKCPLCSQAHTLYKCESFRNLTIEDRIKKANDYNVCLNCLRVGHSAKQCKLTHCKYCKTKHNTLLHLEFSEPKPFSNPLPLALASALPSASNIALSANSLQLATPAHVLLSTAMVNVISGTGKKYTARLLLDNGSTANFVTQRLSEKLGLSHRDTSTKVTGINNHISTSTQSCHLTIESLCCVFTVDIECHILPEITKVLPSSFVHINHVPIPSGLTLADPNFNVPSVVDILVGAEVFWNVLGSKTIDLGKHLPKLCETKFGWLVSGSISHQSSFVSSHLCQHSNVTPDLTQFWELDNVSSKHSLSVEERVCEQLFAQTTVHKNDGRFFVTMSLKEDSRTLGHSYENAKNRFLSLERRFKRDPSFKTKYCEFMREYEHLGHMTLDSDCTSTPKNSVITYFIPHHGVIRSSSTTTQLRVVFDASASTSSGVSLNDIQMVGPVVQDDLFSILIRFRQHRYVVSGDVEKMYRAIELNPVQRPLQKIIFRFDPSEPLRTYTLNTVTYGTASAPYLATKYLVSLADNIEDSQVQRAIRRDFYVDDYLSGGNTIAETVTIANRVQSVLSSAKFNLRKWRSNHPQILNQITNSNESYDTHTLHFYKQGLNSHQSKTLGRNWACDSDSLTYTINIKSTTKVTKRHILSVISQIFDPLGLVGPCVVEAKIVMQRLWLHNYDWDDEVSLEVRNLWTTFENTITSLNNLKIPRWVLRENSSTHEVHVFTDASEKAYGACVYIRSCSNSNTIGVQLLVSKNRVAPIKPTTIPRLELCGALLGARLCTKVQEALSLPIHRCRFWCDSTIVLGWLSTPANQLKSFVRKRVNEIQESTYGHTWSYVPSRDNPADLVSRGLKANVIKDTPLWWSGPSFLLRNENEWPKIQRLWAALHWCKENNQLYRHFSIADICQIAPDIIFHQNERSHIGALTTNRGSCFVDNGIVDIGWIGMDKF</sequence>
<evidence type="ECO:0008006" key="3">
    <source>
        <dbReference type="Google" id="ProtNLM"/>
    </source>
</evidence>
<keyword evidence="2" id="KW-1185">Reference proteome</keyword>
<reference evidence="1 2" key="1">
    <citation type="submission" date="2023-11" db="EMBL/GenBank/DDBJ databases">
        <authorList>
            <person name="Hedman E."/>
            <person name="Englund M."/>
            <person name="Stromberg M."/>
            <person name="Nyberg Akerstrom W."/>
            <person name="Nylinder S."/>
            <person name="Jareborg N."/>
            <person name="Kallberg Y."/>
            <person name="Kronander E."/>
        </authorList>
    </citation>
    <scope>NUCLEOTIDE SEQUENCE [LARGE SCALE GENOMIC DNA]</scope>
</reference>
<dbReference type="CDD" id="cd00303">
    <property type="entry name" value="retropepsin_like"/>
    <property type="match status" value="1"/>
</dbReference>
<dbReference type="PANTHER" id="PTHR47331">
    <property type="entry name" value="PHD-TYPE DOMAIN-CONTAINING PROTEIN"/>
    <property type="match status" value="1"/>
</dbReference>
<dbReference type="GO" id="GO:0071897">
    <property type="term" value="P:DNA biosynthetic process"/>
    <property type="evidence" value="ECO:0007669"/>
    <property type="project" value="UniProtKB-ARBA"/>
</dbReference>